<dbReference type="SUPFAM" id="SSF81631">
    <property type="entry name" value="PAP/OAS1 substrate-binding domain"/>
    <property type="match status" value="1"/>
</dbReference>
<dbReference type="EC" id="2.7.7.-" evidence="1"/>
<organism evidence="1 2">
    <name type="scientific">Paenibacillus sediminis</name>
    <dbReference type="NCBI Taxonomy" id="664909"/>
    <lineage>
        <taxon>Bacteria</taxon>
        <taxon>Bacillati</taxon>
        <taxon>Bacillota</taxon>
        <taxon>Bacilli</taxon>
        <taxon>Bacillales</taxon>
        <taxon>Paenibacillaceae</taxon>
        <taxon>Paenibacillus</taxon>
    </lineage>
</organism>
<dbReference type="SUPFAM" id="SSF81301">
    <property type="entry name" value="Nucleotidyltransferase"/>
    <property type="match status" value="1"/>
</dbReference>
<reference evidence="1 2" key="1">
    <citation type="submission" date="2021-03" db="EMBL/GenBank/DDBJ databases">
        <title>Genomic Encyclopedia of Type Strains, Phase IV (KMG-IV): sequencing the most valuable type-strain genomes for metagenomic binning, comparative biology and taxonomic classification.</title>
        <authorList>
            <person name="Goeker M."/>
        </authorList>
    </citation>
    <scope>NUCLEOTIDE SEQUENCE [LARGE SCALE GENOMIC DNA]</scope>
    <source>
        <strain evidence="1 2">DSM 23491</strain>
    </source>
</reference>
<dbReference type="Proteomes" id="UP001519273">
    <property type="component" value="Unassembled WGS sequence"/>
</dbReference>
<dbReference type="Gene3D" id="1.20.120.330">
    <property type="entry name" value="Nucleotidyltransferases domain 2"/>
    <property type="match status" value="1"/>
</dbReference>
<sequence>MRHESEVICQIANWGESERDVIALILTSSRANPHAYVDELSDYDVEVVIHDHSSLGLFDDWLNQFGEIITSFKDENILDKGLKSYTKLVQFEDGLRIDFQIRPITEWLAKNKESLYPPYLDLGYRVLLDKDGFTKDLKPPSYTSYVTKPPTRDEYMAQITSFWWDITYVAKSLKRDELYFAKYMLDHVIRYSFLLKMIEWYIGVRHCWTVNPNKYGRWFKKYIDEETWLEIEHTFAGASIEENWTAMYKTMWLFRRLAKHVGHELGFEYPDDLDMRVTGYVEKLHNA</sequence>
<proteinExistence type="predicted"/>
<dbReference type="EMBL" id="JAGGKP010000001">
    <property type="protein sequence ID" value="MBP1936261.1"/>
    <property type="molecule type" value="Genomic_DNA"/>
</dbReference>
<gene>
    <name evidence="1" type="ORF">J2Z20_001122</name>
</gene>
<dbReference type="Gene3D" id="3.30.460.10">
    <property type="entry name" value="Beta Polymerase, domain 2"/>
    <property type="match status" value="1"/>
</dbReference>
<dbReference type="InterPro" id="IPR007530">
    <property type="entry name" value="Aminoglycoside_adenylylTfrase"/>
</dbReference>
<dbReference type="InterPro" id="IPR043519">
    <property type="entry name" value="NT_sf"/>
</dbReference>
<evidence type="ECO:0000313" key="1">
    <source>
        <dbReference type="EMBL" id="MBP1936261.1"/>
    </source>
</evidence>
<dbReference type="RefSeq" id="WP_209846271.1">
    <property type="nucleotide sequence ID" value="NZ_CBCRVE010000002.1"/>
</dbReference>
<keyword evidence="1" id="KW-0548">Nucleotidyltransferase</keyword>
<dbReference type="GO" id="GO:0016779">
    <property type="term" value="F:nucleotidyltransferase activity"/>
    <property type="evidence" value="ECO:0007669"/>
    <property type="project" value="UniProtKB-KW"/>
</dbReference>
<dbReference type="Pfam" id="PF04439">
    <property type="entry name" value="Adenyl_transf"/>
    <property type="match status" value="1"/>
</dbReference>
<protein>
    <submittedName>
        <fullName evidence="1">Aminoglycoside 6-adenylyltransferase</fullName>
        <ecNumber evidence="1">2.7.7.-</ecNumber>
    </submittedName>
</protein>
<comment type="caution">
    <text evidence="1">The sequence shown here is derived from an EMBL/GenBank/DDBJ whole genome shotgun (WGS) entry which is preliminary data.</text>
</comment>
<evidence type="ECO:0000313" key="2">
    <source>
        <dbReference type="Proteomes" id="UP001519273"/>
    </source>
</evidence>
<accession>A0ABS4H1B4</accession>
<keyword evidence="1" id="KW-0808">Transferase</keyword>
<keyword evidence="2" id="KW-1185">Reference proteome</keyword>
<name>A0ABS4H1B4_9BACL</name>